<dbReference type="InterPro" id="IPR011006">
    <property type="entry name" value="CheY-like_superfamily"/>
</dbReference>
<evidence type="ECO:0000313" key="11">
    <source>
        <dbReference type="Proteomes" id="UP000680304"/>
    </source>
</evidence>
<evidence type="ECO:0000256" key="7">
    <source>
        <dbReference type="PROSITE-ProRule" id="PRU01091"/>
    </source>
</evidence>
<keyword evidence="5" id="KW-0804">Transcription</keyword>
<dbReference type="RefSeq" id="WP_213529757.1">
    <property type="nucleotide sequence ID" value="NZ_BOVJ01000126.1"/>
</dbReference>
<protein>
    <submittedName>
        <fullName evidence="10">DNA-binding response regulator</fullName>
    </submittedName>
</protein>
<dbReference type="InterPro" id="IPR039420">
    <property type="entry name" value="WalR-like"/>
</dbReference>
<dbReference type="GO" id="GO:0003677">
    <property type="term" value="F:DNA binding"/>
    <property type="evidence" value="ECO:0007669"/>
    <property type="project" value="UniProtKB-KW"/>
</dbReference>
<dbReference type="PROSITE" id="PS51755">
    <property type="entry name" value="OMPR_PHOB"/>
    <property type="match status" value="1"/>
</dbReference>
<evidence type="ECO:0000256" key="2">
    <source>
        <dbReference type="ARBA" id="ARBA00023012"/>
    </source>
</evidence>
<dbReference type="InterPro" id="IPR001867">
    <property type="entry name" value="OmpR/PhoB-type_DNA-bd"/>
</dbReference>
<proteinExistence type="predicted"/>
<evidence type="ECO:0000256" key="5">
    <source>
        <dbReference type="ARBA" id="ARBA00023163"/>
    </source>
</evidence>
<dbReference type="Gene3D" id="6.10.250.690">
    <property type="match status" value="1"/>
</dbReference>
<keyword evidence="2" id="KW-0902">Two-component regulatory system</keyword>
<feature type="modified residue" description="4-aspartylphosphate" evidence="6">
    <location>
        <position position="53"/>
    </location>
</feature>
<evidence type="ECO:0000256" key="3">
    <source>
        <dbReference type="ARBA" id="ARBA00023015"/>
    </source>
</evidence>
<dbReference type="Gene3D" id="3.40.50.2300">
    <property type="match status" value="1"/>
</dbReference>
<dbReference type="PANTHER" id="PTHR48111">
    <property type="entry name" value="REGULATOR OF RPOS"/>
    <property type="match status" value="1"/>
</dbReference>
<dbReference type="Pfam" id="PF00072">
    <property type="entry name" value="Response_reg"/>
    <property type="match status" value="1"/>
</dbReference>
<name>A0ABQ4NBD6_9BACL</name>
<evidence type="ECO:0000259" key="9">
    <source>
        <dbReference type="PROSITE" id="PS51755"/>
    </source>
</evidence>
<feature type="DNA-binding region" description="OmpR/PhoB-type" evidence="7">
    <location>
        <begin position="133"/>
        <end position="231"/>
    </location>
</feature>
<gene>
    <name evidence="10" type="ORF">PACILC2_38360</name>
</gene>
<evidence type="ECO:0000256" key="1">
    <source>
        <dbReference type="ARBA" id="ARBA00022553"/>
    </source>
</evidence>
<dbReference type="SMART" id="SM00862">
    <property type="entry name" value="Trans_reg_C"/>
    <property type="match status" value="1"/>
</dbReference>
<keyword evidence="1 6" id="KW-0597">Phosphoprotein</keyword>
<evidence type="ECO:0000313" key="10">
    <source>
        <dbReference type="EMBL" id="GIQ65268.1"/>
    </source>
</evidence>
<sequence>MNHRVLIVDDEREIAELIEIYLRNEGFETRLAHDGEQALELFERETFHLVVLDIMMPKLDGLEVCRRLRRTQMVPILMLSAKAEDMDKIMGLMTGADDYMVKPFNPLELIARIRSLLRRTYQYSQPAASASEDSSIRIGALRIDKATHTAEAHGRPLHLTSTEFGILHLLASHPGRVFSAEDIFQQVWKEKYFESNNTVMVHISKLRDKLEQELGDKLIVTVWGVGYKIDG</sequence>
<dbReference type="EMBL" id="BOVJ01000126">
    <property type="protein sequence ID" value="GIQ65268.1"/>
    <property type="molecule type" value="Genomic_DNA"/>
</dbReference>
<dbReference type="Proteomes" id="UP000680304">
    <property type="component" value="Unassembled WGS sequence"/>
</dbReference>
<keyword evidence="4 7" id="KW-0238">DNA-binding</keyword>
<dbReference type="InterPro" id="IPR016032">
    <property type="entry name" value="Sig_transdc_resp-reg_C-effctor"/>
</dbReference>
<evidence type="ECO:0000256" key="4">
    <source>
        <dbReference type="ARBA" id="ARBA00023125"/>
    </source>
</evidence>
<dbReference type="InterPro" id="IPR001789">
    <property type="entry name" value="Sig_transdc_resp-reg_receiver"/>
</dbReference>
<feature type="domain" description="OmpR/PhoB-type" evidence="9">
    <location>
        <begin position="133"/>
        <end position="231"/>
    </location>
</feature>
<dbReference type="CDD" id="cd00383">
    <property type="entry name" value="trans_reg_C"/>
    <property type="match status" value="1"/>
</dbReference>
<evidence type="ECO:0000259" key="8">
    <source>
        <dbReference type="PROSITE" id="PS50110"/>
    </source>
</evidence>
<dbReference type="SUPFAM" id="SSF46894">
    <property type="entry name" value="C-terminal effector domain of the bipartite response regulators"/>
    <property type="match status" value="1"/>
</dbReference>
<reference evidence="10 11" key="1">
    <citation type="submission" date="2021-04" db="EMBL/GenBank/DDBJ databases">
        <title>Draft genome sequence of Paenibacillus cisolokensis, LC2-13A.</title>
        <authorList>
            <person name="Uke A."/>
            <person name="Chhe C."/>
            <person name="Baramee S."/>
            <person name="Kosugi A."/>
        </authorList>
    </citation>
    <scope>NUCLEOTIDE SEQUENCE [LARGE SCALE GENOMIC DNA]</scope>
    <source>
        <strain evidence="10 11">LC2-13A</strain>
    </source>
</reference>
<comment type="caution">
    <text evidence="10">The sequence shown here is derived from an EMBL/GenBank/DDBJ whole genome shotgun (WGS) entry which is preliminary data.</text>
</comment>
<dbReference type="CDD" id="cd17574">
    <property type="entry name" value="REC_OmpR"/>
    <property type="match status" value="1"/>
</dbReference>
<dbReference type="PANTHER" id="PTHR48111:SF10">
    <property type="entry name" value="STAGE 0 SPORULATION PROTEIN A HOMOLOG"/>
    <property type="match status" value="1"/>
</dbReference>
<dbReference type="Gene3D" id="1.10.10.10">
    <property type="entry name" value="Winged helix-like DNA-binding domain superfamily/Winged helix DNA-binding domain"/>
    <property type="match status" value="1"/>
</dbReference>
<keyword evidence="3" id="KW-0805">Transcription regulation</keyword>
<accession>A0ABQ4NBD6</accession>
<organism evidence="10 11">
    <name type="scientific">Paenibacillus cisolokensis</name>
    <dbReference type="NCBI Taxonomy" id="1658519"/>
    <lineage>
        <taxon>Bacteria</taxon>
        <taxon>Bacillati</taxon>
        <taxon>Bacillota</taxon>
        <taxon>Bacilli</taxon>
        <taxon>Bacillales</taxon>
        <taxon>Paenibacillaceae</taxon>
        <taxon>Paenibacillus</taxon>
    </lineage>
</organism>
<keyword evidence="11" id="KW-1185">Reference proteome</keyword>
<evidence type="ECO:0000256" key="6">
    <source>
        <dbReference type="PROSITE-ProRule" id="PRU00169"/>
    </source>
</evidence>
<dbReference type="Pfam" id="PF00486">
    <property type="entry name" value="Trans_reg_C"/>
    <property type="match status" value="1"/>
</dbReference>
<dbReference type="SMART" id="SM00448">
    <property type="entry name" value="REC"/>
    <property type="match status" value="1"/>
</dbReference>
<dbReference type="InterPro" id="IPR036388">
    <property type="entry name" value="WH-like_DNA-bd_sf"/>
</dbReference>
<feature type="domain" description="Response regulatory" evidence="8">
    <location>
        <begin position="4"/>
        <end position="117"/>
    </location>
</feature>
<dbReference type="SUPFAM" id="SSF52172">
    <property type="entry name" value="CheY-like"/>
    <property type="match status" value="1"/>
</dbReference>
<dbReference type="PROSITE" id="PS50110">
    <property type="entry name" value="RESPONSE_REGULATORY"/>
    <property type="match status" value="1"/>
</dbReference>